<reference evidence="1 3" key="3">
    <citation type="submission" date="2017-08" db="EMBL/GenBank/DDBJ databases">
        <title>WGS of novel Burkholderia cepaca complex species.</title>
        <authorList>
            <person name="Lipuma J."/>
            <person name="Spilker T."/>
        </authorList>
    </citation>
    <scope>NUCLEOTIDE SEQUENCE [LARGE SCALE GENOMIC DNA]</scope>
    <source>
        <strain evidence="1 3">AU17325</strain>
    </source>
</reference>
<name>A0A228HMH1_9BURK</name>
<evidence type="ECO:0000313" key="1">
    <source>
        <dbReference type="EMBL" id="OXI31079.1"/>
    </source>
</evidence>
<sequence length="134" mass="14221">MDTNIKNAPQRIYLNVGDLPPGEFEFAGLHEVSWCADKQGDSDIEYALVAPAPSGSQQEAGKALSSEGPLERPFNDVMAEISAVRPLVDKFIQARGGDISGISYADLLAFASSVRRETLSGDRAAVHAGSLDDA</sequence>
<dbReference type="Proteomes" id="UP000494261">
    <property type="component" value="Unassembled WGS sequence"/>
</dbReference>
<dbReference type="EMBL" id="NKFA01000045">
    <property type="protein sequence ID" value="OXI31079.1"/>
    <property type="molecule type" value="Genomic_DNA"/>
</dbReference>
<dbReference type="Proteomes" id="UP000214600">
    <property type="component" value="Unassembled WGS sequence"/>
</dbReference>
<accession>A0A6P2M761</accession>
<dbReference type="OrthoDB" id="222495at119060"/>
<reference evidence="2 4" key="4">
    <citation type="submission" date="2019-09" db="EMBL/GenBank/DDBJ databases">
        <authorList>
            <person name="Depoorter E."/>
        </authorList>
    </citation>
    <scope>NUCLEOTIDE SEQUENCE [LARGE SCALE GENOMIC DNA]</scope>
    <source>
        <strain evidence="2">LMG 13014</strain>
    </source>
</reference>
<dbReference type="GeneID" id="99665057"/>
<dbReference type="AlphaFoldDB" id="A0A228HMH1"/>
<protein>
    <submittedName>
        <fullName evidence="1">Uncharacterized protein</fullName>
    </submittedName>
</protein>
<gene>
    <name evidence="2" type="ORF">BLA13014_03410</name>
    <name evidence="1" type="ORF">CFB84_42540</name>
</gene>
<evidence type="ECO:0000313" key="4">
    <source>
        <dbReference type="Proteomes" id="UP000494261"/>
    </source>
</evidence>
<proteinExistence type="predicted"/>
<reference evidence="3" key="1">
    <citation type="submission" date="2017-06" db="EMBL/GenBank/DDBJ databases">
        <authorList>
            <person name="LiPuma J."/>
            <person name="Spilker T."/>
        </authorList>
    </citation>
    <scope>NUCLEOTIDE SEQUENCE [LARGE SCALE GENOMIC DNA]</scope>
    <source>
        <strain evidence="3">AU17325</strain>
    </source>
</reference>
<organism evidence="1 3">
    <name type="scientific">Burkholderia aenigmatica</name>
    <dbReference type="NCBI Taxonomy" id="2015348"/>
    <lineage>
        <taxon>Bacteria</taxon>
        <taxon>Pseudomonadati</taxon>
        <taxon>Pseudomonadota</taxon>
        <taxon>Betaproteobacteria</taxon>
        <taxon>Burkholderiales</taxon>
        <taxon>Burkholderiaceae</taxon>
        <taxon>Burkholderia</taxon>
        <taxon>Burkholderia cepacia complex</taxon>
    </lineage>
</organism>
<accession>A0A228HMH1</accession>
<dbReference type="EMBL" id="CABVQC010000021">
    <property type="protein sequence ID" value="VWB74757.1"/>
    <property type="molecule type" value="Genomic_DNA"/>
</dbReference>
<evidence type="ECO:0000313" key="3">
    <source>
        <dbReference type="Proteomes" id="UP000214600"/>
    </source>
</evidence>
<evidence type="ECO:0000313" key="2">
    <source>
        <dbReference type="EMBL" id="VWB74757.1"/>
    </source>
</evidence>
<reference evidence="1" key="2">
    <citation type="submission" date="2017-06" db="EMBL/GenBank/DDBJ databases">
        <authorList>
            <person name="Kim H.J."/>
            <person name="Triplett B.A."/>
        </authorList>
    </citation>
    <scope>NUCLEOTIDE SEQUENCE [LARGE SCALE GENOMIC DNA]</scope>
    <source>
        <strain evidence="1">AU17325</strain>
    </source>
</reference>
<dbReference type="RefSeq" id="WP_089454702.1">
    <property type="nucleotide sequence ID" value="NZ_CABVQC010000021.1"/>
</dbReference>